<accession>A0A1B2DEU6</accession>
<dbReference type="EMBL" id="CP016808">
    <property type="protein sequence ID" value="ANY66230.1"/>
    <property type="molecule type" value="Genomic_DNA"/>
</dbReference>
<dbReference type="AlphaFoldDB" id="A0A1B2DEU6"/>
<dbReference type="InterPro" id="IPR013022">
    <property type="entry name" value="Xyl_isomerase-like_TIM-brl"/>
</dbReference>
<dbReference type="InterPro" id="IPR050312">
    <property type="entry name" value="IolE/XylAMocC-like"/>
</dbReference>
<protein>
    <recommendedName>
        <fullName evidence="1">Xylose isomerase-like TIM barrel domain-containing protein</fullName>
    </recommendedName>
</protein>
<organism evidence="2">
    <name type="scientific">Paenibacillus sp. BIHB 4019</name>
    <dbReference type="NCBI Taxonomy" id="1870819"/>
    <lineage>
        <taxon>Bacteria</taxon>
        <taxon>Bacillati</taxon>
        <taxon>Bacillota</taxon>
        <taxon>Bacilli</taxon>
        <taxon>Bacillales</taxon>
        <taxon>Paenibacillaceae</taxon>
        <taxon>Paenibacillus</taxon>
    </lineage>
</organism>
<name>A0A1B2DEU6_9BACL</name>
<dbReference type="Gene3D" id="3.20.20.150">
    <property type="entry name" value="Divalent-metal-dependent TIM barrel enzymes"/>
    <property type="match status" value="1"/>
</dbReference>
<evidence type="ECO:0000259" key="1">
    <source>
        <dbReference type="Pfam" id="PF01261"/>
    </source>
</evidence>
<proteinExistence type="predicted"/>
<dbReference type="InterPro" id="IPR036237">
    <property type="entry name" value="Xyl_isomerase-like_sf"/>
</dbReference>
<dbReference type="PANTHER" id="PTHR12110">
    <property type="entry name" value="HYDROXYPYRUVATE ISOMERASE"/>
    <property type="match status" value="1"/>
</dbReference>
<reference evidence="2" key="1">
    <citation type="submission" date="2016-08" db="EMBL/GenBank/DDBJ databases">
        <title>Complete Genome Seqeunce of Paenibacillus sp. BIHB 4019 from tea rhizoplane.</title>
        <authorList>
            <person name="Thakur R."/>
            <person name="Swarnkar M.K."/>
            <person name="Gulati A."/>
        </authorList>
    </citation>
    <scope>NUCLEOTIDE SEQUENCE [LARGE SCALE GENOMIC DNA]</scope>
    <source>
        <strain evidence="2">BIHB4019</strain>
    </source>
</reference>
<evidence type="ECO:0000313" key="2">
    <source>
        <dbReference type="EMBL" id="ANY66230.1"/>
    </source>
</evidence>
<gene>
    <name evidence="2" type="ORF">BBD42_06945</name>
</gene>
<dbReference type="Pfam" id="PF01261">
    <property type="entry name" value="AP_endonuc_2"/>
    <property type="match status" value="1"/>
</dbReference>
<feature type="domain" description="Xylose isomerase-like TIM barrel" evidence="1">
    <location>
        <begin position="24"/>
        <end position="258"/>
    </location>
</feature>
<dbReference type="SUPFAM" id="SSF51658">
    <property type="entry name" value="Xylose isomerase-like"/>
    <property type="match status" value="1"/>
</dbReference>
<dbReference type="RefSeq" id="WP_099517599.1">
    <property type="nucleotide sequence ID" value="NZ_CP016808.1"/>
</dbReference>
<dbReference type="PANTHER" id="PTHR12110:SF41">
    <property type="entry name" value="INOSOSE DEHYDRATASE"/>
    <property type="match status" value="1"/>
</dbReference>
<sequence length="283" mass="32136">MTMKIGLQMFSVREEFGKDRAKTLQQLAKIGYKYIEIPLSFDEESPFSIQALPADKLKEMTDREGIQIMGTHINVDSEQQLDAIIAYNLAIGCTKAVIPMKLFQGYDDALAFSKQLQAYGKKLYENGIQLYYHNHFQEFQKFNNQMVLDIILENTNPDYLKIELDTYWAIRGGADIDSLLQKLGNRCVLLHLKDMPVSASPIDVLGTIPEGRAITLDDFYPLFNDRNFIEIGQGHLDMKAIIQSAIQFTATEYIIIEQDVIAIDALESVEMSYKALSSLLETI</sequence>